<dbReference type="InterPro" id="IPR036890">
    <property type="entry name" value="HATPase_C_sf"/>
</dbReference>
<evidence type="ECO:0000313" key="8">
    <source>
        <dbReference type="Proteomes" id="UP000321863"/>
    </source>
</evidence>
<evidence type="ECO:0000313" key="7">
    <source>
        <dbReference type="EMBL" id="GEN75328.1"/>
    </source>
</evidence>
<dbReference type="CDD" id="cd00082">
    <property type="entry name" value="HisKA"/>
    <property type="match status" value="1"/>
</dbReference>
<sequence>MSNRLLFFLFILLCLPLYGQQYSLTHYNTDNGLPQNSVKDITKDKYGFIWLTTENGVVRYDGSAFLVFKDFPINNQRFTFFYGNIKNDSILTGAGYHTILLNKRTAKVFKDSRHSGIRYEYGPHHKRFPVSYNYHPNQGGSFYLMLKEGRYFITDSSVTYQQPVSLKETSLRLKTVFKNRNTVFTLDEKLYNINYATGKVCRITKGKITASYDIPLLTDKNSLVLWSQINNAVFIVKDQKIYTLSHEKEHFRIDRLAELGTLNVQHLTCAFYDKTYDKLYLGSSIEGMKVLSFHQFFSTKEQDSNTTVFYSTLPYDHASVITPKGQIYSRNGMLADKVFETDSQYFVSYDPDKNIIVQDSGKIYAYLKSSSFSTRRLITEIPDIFVDFIHDQQRYYAITRPTSRQYTGGHLVIYKDRSFSRIEKRIPLSAEPTKLFMANGFLWVGTIRGMVKISLDSYRKENIGPYKDIYIRNIVRSNNGRLWITTLGKGFYLLKNNELIKMPLDADKNLLSAHTIMEDEKHFLWIPTNNGLYKVHEQKLLEAADGKKNEVSYYRYTKDAGFNTNEFNGGSNICGNRLKNGDFVLPSLDGLVFFNPLKTKSRYPEDFYLERALVDGKEIRFSEGFTVDQEVQKIDIFIDVPYFANRNNVVIKLNRGTGNRWENIEPGMKISLFNPSYGDYGYTLKILTSDNGNCIYKKIRIRVTPYFYQTVWFKLAGLLLLSMLIVFIIKIRTRILKNKNLMLEEIIEARTQKLSAAIENLEKTKSQLNNEIEQQKKLIGTITHDITTPIKFIAFAAQDILDNGEHDEEKLRRILTSISKSSGQLYNFTLALKEYADIYNHHRSSQKERYRLYDLIEEKKELFDPIAVDRNTVIENGVNPGIYLDINKNTLSVIIHNLLDNAVKFTRQGHIRIESGTEEDSAVIVIKDNGIGMSPSQMEYYTSLHRNMDDKKLLLQKYGMGLHLVLQLIHILDGKIELESNTPSGTVFRIIIKSITDA</sequence>
<dbReference type="PANTHER" id="PTHR43547">
    <property type="entry name" value="TWO-COMPONENT HISTIDINE KINASE"/>
    <property type="match status" value="1"/>
</dbReference>
<dbReference type="Gene3D" id="1.10.287.130">
    <property type="match status" value="1"/>
</dbReference>
<gene>
    <name evidence="7" type="ORF">CHA01nite_10680</name>
</gene>
<keyword evidence="5" id="KW-0812">Transmembrane</keyword>
<dbReference type="SMART" id="SM00387">
    <property type="entry name" value="HATPase_c"/>
    <property type="match status" value="1"/>
</dbReference>
<comment type="caution">
    <text evidence="7">The sequence shown here is derived from an EMBL/GenBank/DDBJ whole genome shotgun (WGS) entry which is preliminary data.</text>
</comment>
<organism evidence="7 8">
    <name type="scientific">Chryseobacterium hagamense</name>
    <dbReference type="NCBI Taxonomy" id="395935"/>
    <lineage>
        <taxon>Bacteria</taxon>
        <taxon>Pseudomonadati</taxon>
        <taxon>Bacteroidota</taxon>
        <taxon>Flavobacteriia</taxon>
        <taxon>Flavobacteriales</taxon>
        <taxon>Weeksellaceae</taxon>
        <taxon>Chryseobacterium group</taxon>
        <taxon>Chryseobacterium</taxon>
    </lineage>
</organism>
<keyword evidence="5" id="KW-0472">Membrane</keyword>
<comment type="catalytic activity">
    <reaction evidence="1">
        <text>ATP + protein L-histidine = ADP + protein N-phospho-L-histidine.</text>
        <dbReference type="EC" id="2.7.13.3"/>
    </reaction>
</comment>
<feature type="domain" description="Histidine kinase" evidence="6">
    <location>
        <begin position="781"/>
        <end position="996"/>
    </location>
</feature>
<dbReference type="Gene3D" id="2.130.10.10">
    <property type="entry name" value="YVTN repeat-like/Quinoprotein amine dehydrogenase"/>
    <property type="match status" value="2"/>
</dbReference>
<dbReference type="EC" id="2.7.13.3" evidence="2"/>
<keyword evidence="5" id="KW-1133">Transmembrane helix</keyword>
<feature type="coiled-coil region" evidence="4">
    <location>
        <begin position="744"/>
        <end position="778"/>
    </location>
</feature>
<dbReference type="EMBL" id="BJYJ01000003">
    <property type="protein sequence ID" value="GEN75328.1"/>
    <property type="molecule type" value="Genomic_DNA"/>
</dbReference>
<protein>
    <recommendedName>
        <fullName evidence="2">histidine kinase</fullName>
        <ecNumber evidence="2">2.7.13.3</ecNumber>
    </recommendedName>
</protein>
<keyword evidence="8" id="KW-1185">Reference proteome</keyword>
<dbReference type="InterPro" id="IPR003661">
    <property type="entry name" value="HisK_dim/P_dom"/>
</dbReference>
<dbReference type="Proteomes" id="UP000321863">
    <property type="component" value="Unassembled WGS sequence"/>
</dbReference>
<feature type="transmembrane region" description="Helical" evidence="5">
    <location>
        <begin position="706"/>
        <end position="729"/>
    </location>
</feature>
<dbReference type="SUPFAM" id="SSF55874">
    <property type="entry name" value="ATPase domain of HSP90 chaperone/DNA topoisomerase II/histidine kinase"/>
    <property type="match status" value="1"/>
</dbReference>
<dbReference type="InterPro" id="IPR003594">
    <property type="entry name" value="HATPase_dom"/>
</dbReference>
<dbReference type="InterPro" id="IPR036097">
    <property type="entry name" value="HisK_dim/P_sf"/>
</dbReference>
<dbReference type="PANTHER" id="PTHR43547:SF2">
    <property type="entry name" value="HYBRID SIGNAL TRANSDUCTION HISTIDINE KINASE C"/>
    <property type="match status" value="1"/>
</dbReference>
<evidence type="ECO:0000256" key="3">
    <source>
        <dbReference type="ARBA" id="ARBA00022553"/>
    </source>
</evidence>
<evidence type="ECO:0000259" key="6">
    <source>
        <dbReference type="PROSITE" id="PS50109"/>
    </source>
</evidence>
<proteinExistence type="predicted"/>
<evidence type="ECO:0000256" key="5">
    <source>
        <dbReference type="SAM" id="Phobius"/>
    </source>
</evidence>
<dbReference type="Pfam" id="PF07494">
    <property type="entry name" value="Reg_prop"/>
    <property type="match status" value="1"/>
</dbReference>
<evidence type="ECO:0000256" key="4">
    <source>
        <dbReference type="SAM" id="Coils"/>
    </source>
</evidence>
<keyword evidence="4" id="KW-0175">Coiled coil</keyword>
<dbReference type="SUPFAM" id="SSF47384">
    <property type="entry name" value="Homodimeric domain of signal transducing histidine kinase"/>
    <property type="match status" value="1"/>
</dbReference>
<dbReference type="AlphaFoldDB" id="A0A511YJE1"/>
<reference evidence="7 8" key="1">
    <citation type="submission" date="2019-07" db="EMBL/GenBank/DDBJ databases">
        <title>Whole genome shotgun sequence of Chryseobacterium hagamense NBRC 105253.</title>
        <authorList>
            <person name="Hosoyama A."/>
            <person name="Uohara A."/>
            <person name="Ohji S."/>
            <person name="Ichikawa N."/>
        </authorList>
    </citation>
    <scope>NUCLEOTIDE SEQUENCE [LARGE SCALE GENOMIC DNA]</scope>
    <source>
        <strain evidence="7 8">NBRC 105253</strain>
    </source>
</reference>
<evidence type="ECO:0000256" key="2">
    <source>
        <dbReference type="ARBA" id="ARBA00012438"/>
    </source>
</evidence>
<dbReference type="Gene3D" id="3.30.565.10">
    <property type="entry name" value="Histidine kinase-like ATPase, C-terminal domain"/>
    <property type="match status" value="1"/>
</dbReference>
<dbReference type="InterPro" id="IPR005467">
    <property type="entry name" value="His_kinase_dom"/>
</dbReference>
<evidence type="ECO:0000256" key="1">
    <source>
        <dbReference type="ARBA" id="ARBA00000085"/>
    </source>
</evidence>
<dbReference type="PROSITE" id="PS50109">
    <property type="entry name" value="HIS_KIN"/>
    <property type="match status" value="1"/>
</dbReference>
<dbReference type="InterPro" id="IPR015943">
    <property type="entry name" value="WD40/YVTN_repeat-like_dom_sf"/>
</dbReference>
<accession>A0A511YJE1</accession>
<dbReference type="GO" id="GO:0000155">
    <property type="term" value="F:phosphorelay sensor kinase activity"/>
    <property type="evidence" value="ECO:0007669"/>
    <property type="project" value="InterPro"/>
</dbReference>
<keyword evidence="3" id="KW-0597">Phosphoprotein</keyword>
<dbReference type="Pfam" id="PF02518">
    <property type="entry name" value="HATPase_c"/>
    <property type="match status" value="1"/>
</dbReference>
<name>A0A511YJE1_9FLAO</name>
<dbReference type="InterPro" id="IPR011110">
    <property type="entry name" value="Reg_prop"/>
</dbReference>
<dbReference type="SUPFAM" id="SSF69322">
    <property type="entry name" value="Tricorn protease domain 2"/>
    <property type="match status" value="1"/>
</dbReference>